<evidence type="ECO:0000256" key="5">
    <source>
        <dbReference type="PROSITE-ProRule" id="PRU00708"/>
    </source>
</evidence>
<dbReference type="EMBL" id="MJBS01000108">
    <property type="protein sequence ID" value="OHE93992.1"/>
    <property type="molecule type" value="Genomic_DNA"/>
</dbReference>
<evidence type="ECO:0000256" key="1">
    <source>
        <dbReference type="ARBA" id="ARBA00006192"/>
    </source>
</evidence>
<evidence type="ECO:0008006" key="9">
    <source>
        <dbReference type="Google" id="ProtNLM"/>
    </source>
</evidence>
<feature type="region of interest" description="Disordered" evidence="6">
    <location>
        <begin position="839"/>
        <end position="877"/>
    </location>
</feature>
<dbReference type="RefSeq" id="XP_022471156.1">
    <property type="nucleotide sequence ID" value="XM_022622311.1"/>
</dbReference>
<accession>A0A1G4AY61</accession>
<evidence type="ECO:0000256" key="3">
    <source>
        <dbReference type="ARBA" id="ARBA00044493"/>
    </source>
</evidence>
<dbReference type="AlphaFoldDB" id="A0A1G4AY61"/>
<protein>
    <recommendedName>
        <fullName evidence="9">Pentatricopeptide repeat domain-containing protein</fullName>
    </recommendedName>
</protein>
<feature type="compositionally biased region" description="Low complexity" evidence="6">
    <location>
        <begin position="133"/>
        <end position="144"/>
    </location>
</feature>
<dbReference type="GeneID" id="34563821"/>
<evidence type="ECO:0000256" key="4">
    <source>
        <dbReference type="ARBA" id="ARBA00044511"/>
    </source>
</evidence>
<feature type="region of interest" description="Disordered" evidence="6">
    <location>
        <begin position="784"/>
        <end position="807"/>
    </location>
</feature>
<evidence type="ECO:0000313" key="7">
    <source>
        <dbReference type="EMBL" id="OHE93992.1"/>
    </source>
</evidence>
<evidence type="ECO:0000256" key="6">
    <source>
        <dbReference type="SAM" id="MobiDB-lite"/>
    </source>
</evidence>
<gene>
    <name evidence="7" type="ORF">CORC01_10684</name>
</gene>
<dbReference type="Gene3D" id="1.25.40.10">
    <property type="entry name" value="Tetratricopeptide repeat domain"/>
    <property type="match status" value="2"/>
</dbReference>
<feature type="compositionally biased region" description="Basic residues" evidence="6">
    <location>
        <begin position="123"/>
        <end position="132"/>
    </location>
</feature>
<feature type="region of interest" description="Disordered" evidence="6">
    <location>
        <begin position="52"/>
        <end position="148"/>
    </location>
</feature>
<feature type="compositionally biased region" description="Low complexity" evidence="6">
    <location>
        <begin position="788"/>
        <end position="800"/>
    </location>
</feature>
<dbReference type="InterPro" id="IPR002885">
    <property type="entry name" value="PPR_rpt"/>
</dbReference>
<dbReference type="PANTHER" id="PTHR47447:SF17">
    <property type="entry name" value="OS12G0638900 PROTEIN"/>
    <property type="match status" value="1"/>
</dbReference>
<comment type="similarity">
    <text evidence="1">Belongs to the CCM1 family.</text>
</comment>
<comment type="subunit">
    <text evidence="4">Binds to mitochondrial small subunit 15S rRNA.</text>
</comment>
<dbReference type="InterPro" id="IPR011990">
    <property type="entry name" value="TPR-like_helical_dom_sf"/>
</dbReference>
<dbReference type="Proteomes" id="UP000176998">
    <property type="component" value="Unassembled WGS sequence"/>
</dbReference>
<feature type="repeat" description="PPR" evidence="5">
    <location>
        <begin position="475"/>
        <end position="509"/>
    </location>
</feature>
<dbReference type="PANTHER" id="PTHR47447">
    <property type="entry name" value="OS03G0856100 PROTEIN"/>
    <property type="match status" value="1"/>
</dbReference>
<comment type="function">
    <text evidence="3">Regulates mitochondrial small subunit maturation by controlling 15S rRNA 5'-end processing. Localizes to the 5' precursor of the 15S rRNA in a position that is subsequently occupied by mS47 in the mature yeast mtSSU. Uses structure and sequence-specific RNA recognition, binding to a single-stranded region of the precursor and specifically recognizing bases -6 to -1. The exchange of Ccm1 for mS47 is coupled to the irreversible removal of precursor rRNA that is accompanied by conformational changes of the mitoribosomal proteins uS5m and mS26. These conformational changes signal completion of 5'-end rRNA processing through protection of the mature 5'-end of the 15S rRNA and stabilization of mS47. The removal of the 5' precursor together with the dissociation of Ccm1 may be catalyzed by the 5'-3' exoribonuclease Pet127. Involved in the specific removal of group I introns in mitochondrial encoded transcripts.</text>
</comment>
<dbReference type="STRING" id="1209926.A0A1G4AY61"/>
<comment type="caution">
    <text evidence="7">The sequence shown here is derived from an EMBL/GenBank/DDBJ whole genome shotgun (WGS) entry which is preliminary data.</text>
</comment>
<sequence>MSLGITLSSRARSHCVGFSGISPISRASQRWSRVPPAQLPLSSQWVHAAADAVEPKSVETSTPRHRIADEGADHGTSAKATGAHSAYDAAVSPTLEGQTVEDGETETPSTTEKAILNYGPYAKQKRPRKPIKSRSSTSAPNNSSQPLEGVHVASLLKDAHGRNFKQPKKLKRGVALGQPDSILVTPVTHYRPLRETLLSAQRYNRSVTRQIWLEALREIKREPISNWRDTLDVLRLQTRPVVGPWQRNARKITVGVELAHTLLHDVDHTIWDLNEQTRCEIELRWPKDTDGTNISDVGYVLLSGDEEALEHASKEISRLAAQADSAISIEGAIGSYFSTTSCDKATGIREEVVWESSHKEQRPAYRKEYVYSQRYEDIPRPRGWTPDTFLAYITAITNANMRARVKSRLYGSGTAADNAAISLLHGAFADESARHAWSRRALKQALRFLELRGHSYRNHARDLFRSQLDAPFPMDTGVFNIMLEGCVKVKDLRNFDDVVKQMVRHGCRPNAKTWALLMDLIESKQVRQHVIRIMHSLGLLLEPSVVPLIAKQLVTNDMHQLEQDWPGIRVFLQSLTAKYGSSWASRSVMHVIMNELGRMGNFASCCDLWDIMTKSRDTFPTTLTLNTILHHACAQRNFALATAALQRAHEHYILLDESSYHALFSLAFRLNRPNAMGLIWRYACIAGKTSWHMRSRVTDLLAGVDPQLAMKHHGKSHPGEYASPSALPTFFDDSVMPPLQTNGARISTLMYDFFQKEKWYPLEPLHELLHKAWDVDSDIIKKVKQAKQQSQQQQQQQQSSPAPLPRTITVPGIKMYLKEPAKHRPKRFRLKLKITHLAPTDDYQPSSSAERDDDDDDDTRKTEASTLPPRESDSISA</sequence>
<organism evidence="7 8">
    <name type="scientific">Colletotrichum orchidophilum</name>
    <dbReference type="NCBI Taxonomy" id="1209926"/>
    <lineage>
        <taxon>Eukaryota</taxon>
        <taxon>Fungi</taxon>
        <taxon>Dikarya</taxon>
        <taxon>Ascomycota</taxon>
        <taxon>Pezizomycotina</taxon>
        <taxon>Sordariomycetes</taxon>
        <taxon>Hypocreomycetidae</taxon>
        <taxon>Glomerellales</taxon>
        <taxon>Glomerellaceae</taxon>
        <taxon>Colletotrichum</taxon>
    </lineage>
</organism>
<evidence type="ECO:0000313" key="8">
    <source>
        <dbReference type="Proteomes" id="UP000176998"/>
    </source>
</evidence>
<evidence type="ECO:0000256" key="2">
    <source>
        <dbReference type="ARBA" id="ARBA00022737"/>
    </source>
</evidence>
<keyword evidence="2" id="KW-0677">Repeat</keyword>
<proteinExistence type="inferred from homology"/>
<keyword evidence="8" id="KW-1185">Reference proteome</keyword>
<dbReference type="NCBIfam" id="TIGR00756">
    <property type="entry name" value="PPR"/>
    <property type="match status" value="1"/>
</dbReference>
<reference evidence="7 8" key="1">
    <citation type="submission" date="2016-09" db="EMBL/GenBank/DDBJ databases">
        <authorList>
            <person name="Capua I."/>
            <person name="De Benedictis P."/>
            <person name="Joannis T."/>
            <person name="Lombin L.H."/>
            <person name="Cattoli G."/>
        </authorList>
    </citation>
    <scope>NUCLEOTIDE SEQUENCE [LARGE SCALE GENOMIC DNA]</scope>
    <source>
        <strain evidence="7 8">IMI 309357</strain>
    </source>
</reference>
<dbReference type="OrthoDB" id="185373at2759"/>
<name>A0A1G4AY61_9PEZI</name>
<dbReference type="PROSITE" id="PS51375">
    <property type="entry name" value="PPR"/>
    <property type="match status" value="1"/>
</dbReference>